<evidence type="ECO:0000259" key="2">
    <source>
        <dbReference type="Pfam" id="PF00561"/>
    </source>
</evidence>
<dbReference type="InterPro" id="IPR050266">
    <property type="entry name" value="AB_hydrolase_sf"/>
</dbReference>
<comment type="caution">
    <text evidence="3">The sequence shown here is derived from an EMBL/GenBank/DDBJ whole genome shotgun (WGS) entry which is preliminary data.</text>
</comment>
<dbReference type="SUPFAM" id="SSF53474">
    <property type="entry name" value="alpha/beta-Hydrolases"/>
    <property type="match status" value="1"/>
</dbReference>
<dbReference type="InterPro" id="IPR029058">
    <property type="entry name" value="AB_hydrolase_fold"/>
</dbReference>
<dbReference type="RefSeq" id="WP_283175463.1">
    <property type="nucleotide sequence ID" value="NZ_JAPNOA010000059.1"/>
</dbReference>
<dbReference type="Proteomes" id="UP001150830">
    <property type="component" value="Unassembled WGS sequence"/>
</dbReference>
<feature type="domain" description="AB hydrolase-1" evidence="2">
    <location>
        <begin position="51"/>
        <end position="276"/>
    </location>
</feature>
<keyword evidence="3" id="KW-0378">Hydrolase</keyword>
<dbReference type="PANTHER" id="PTHR43798:SF33">
    <property type="entry name" value="HYDROLASE, PUTATIVE (AFU_ORTHOLOGUE AFUA_2G14860)-RELATED"/>
    <property type="match status" value="1"/>
</dbReference>
<dbReference type="EMBL" id="JAPNOA010000059">
    <property type="protein sequence ID" value="MCY0967261.1"/>
    <property type="molecule type" value="Genomic_DNA"/>
</dbReference>
<protein>
    <submittedName>
        <fullName evidence="3">Alpha/beta hydrolase</fullName>
    </submittedName>
</protein>
<reference evidence="3" key="1">
    <citation type="submission" date="2022-11" db="EMBL/GenBank/DDBJ databases">
        <title>Parathalassolutuus dongxingensis gen. nov., sp. nov., a novel member of family Oceanospirillaceae isolated from a coastal shrimp pond in Guangxi, China.</title>
        <authorList>
            <person name="Chen H."/>
        </authorList>
    </citation>
    <scope>NUCLEOTIDE SEQUENCE</scope>
    <source>
        <strain evidence="3">G-43</strain>
    </source>
</reference>
<evidence type="ECO:0000313" key="3">
    <source>
        <dbReference type="EMBL" id="MCY0967261.1"/>
    </source>
</evidence>
<dbReference type="PRINTS" id="PR00412">
    <property type="entry name" value="EPOXHYDRLASE"/>
</dbReference>
<evidence type="ECO:0000313" key="4">
    <source>
        <dbReference type="Proteomes" id="UP001150830"/>
    </source>
</evidence>
<dbReference type="InterPro" id="IPR000073">
    <property type="entry name" value="AB_hydrolase_1"/>
</dbReference>
<feature type="signal peptide" evidence="1">
    <location>
        <begin position="1"/>
        <end position="25"/>
    </location>
</feature>
<feature type="chain" id="PRO_5040772020" evidence="1">
    <location>
        <begin position="26"/>
        <end position="288"/>
    </location>
</feature>
<dbReference type="Gene3D" id="3.40.50.1820">
    <property type="entry name" value="alpha/beta hydrolase"/>
    <property type="match status" value="1"/>
</dbReference>
<sequence length="288" mass="31686">MARRYPLTLVLCVLMTLLTASQIHADNNKQIRLDNGIHLEYRVDGPADGIPILFIHGVTDSNHSWSQVMPLLKDKFRVYAPSLRGHGDSDKPAGGYSIPVFAEDMIAFMDKLGISQAVVVGHSLGSLVASQMASVYPQRVSQLVLIGSAPTLVNNEVIEYLWQEVVGTSEFQDPISSDFIREWQTGPNPVNEAFFEKVVSETGKVPARVWKAAFRGLLTDNHSAFLADIQAPTLIIWGSADPLMSASDQQVLLDSIPAATLRTYDGAGHNTHWEQPQQVAQDIRNVIE</sequence>
<keyword evidence="1" id="KW-0732">Signal</keyword>
<dbReference type="AlphaFoldDB" id="A0A9X3EN30"/>
<accession>A0A9X3EN30</accession>
<evidence type="ECO:0000256" key="1">
    <source>
        <dbReference type="SAM" id="SignalP"/>
    </source>
</evidence>
<dbReference type="PANTHER" id="PTHR43798">
    <property type="entry name" value="MONOACYLGLYCEROL LIPASE"/>
    <property type="match status" value="1"/>
</dbReference>
<dbReference type="GO" id="GO:0016020">
    <property type="term" value="C:membrane"/>
    <property type="evidence" value="ECO:0007669"/>
    <property type="project" value="TreeGrafter"/>
</dbReference>
<dbReference type="GO" id="GO:0016787">
    <property type="term" value="F:hydrolase activity"/>
    <property type="evidence" value="ECO:0007669"/>
    <property type="project" value="UniProtKB-KW"/>
</dbReference>
<name>A0A9X3EN30_9GAMM</name>
<keyword evidence="4" id="KW-1185">Reference proteome</keyword>
<organism evidence="3 4">
    <name type="scientific">Parathalassolituus penaei</name>
    <dbReference type="NCBI Taxonomy" id="2997323"/>
    <lineage>
        <taxon>Bacteria</taxon>
        <taxon>Pseudomonadati</taxon>
        <taxon>Pseudomonadota</taxon>
        <taxon>Gammaproteobacteria</taxon>
        <taxon>Oceanospirillales</taxon>
        <taxon>Oceanospirillaceae</taxon>
        <taxon>Parathalassolituus</taxon>
    </lineage>
</organism>
<proteinExistence type="predicted"/>
<dbReference type="PRINTS" id="PR00111">
    <property type="entry name" value="ABHYDROLASE"/>
</dbReference>
<gene>
    <name evidence="3" type="ORF">OUO13_18945</name>
</gene>
<dbReference type="InterPro" id="IPR000639">
    <property type="entry name" value="Epox_hydrolase-like"/>
</dbReference>
<dbReference type="Pfam" id="PF00561">
    <property type="entry name" value="Abhydrolase_1"/>
    <property type="match status" value="1"/>
</dbReference>